<dbReference type="GO" id="GO:0005737">
    <property type="term" value="C:cytoplasm"/>
    <property type="evidence" value="ECO:0007669"/>
    <property type="project" value="TreeGrafter"/>
</dbReference>
<dbReference type="AlphaFoldDB" id="A0A918XTN5"/>
<dbReference type="InterPro" id="IPR050838">
    <property type="entry name" value="Ketopantoate_reductase"/>
</dbReference>
<gene>
    <name evidence="13" type="primary">panE-1</name>
    <name evidence="13" type="ORF">GCM10017083_34120</name>
</gene>
<dbReference type="EMBL" id="BMZS01000008">
    <property type="protein sequence ID" value="GHD55340.1"/>
    <property type="molecule type" value="Genomic_DNA"/>
</dbReference>
<comment type="catalytic activity">
    <reaction evidence="9 10">
        <text>(R)-pantoate + NADP(+) = 2-dehydropantoate + NADPH + H(+)</text>
        <dbReference type="Rhea" id="RHEA:16233"/>
        <dbReference type="ChEBI" id="CHEBI:11561"/>
        <dbReference type="ChEBI" id="CHEBI:15378"/>
        <dbReference type="ChEBI" id="CHEBI:15980"/>
        <dbReference type="ChEBI" id="CHEBI:57783"/>
        <dbReference type="ChEBI" id="CHEBI:58349"/>
        <dbReference type="EC" id="1.1.1.169"/>
    </reaction>
</comment>
<evidence type="ECO:0000256" key="5">
    <source>
        <dbReference type="ARBA" id="ARBA00022655"/>
    </source>
</evidence>
<dbReference type="InterPro" id="IPR013332">
    <property type="entry name" value="KPR_N"/>
</dbReference>
<dbReference type="GO" id="GO:0015940">
    <property type="term" value="P:pantothenate biosynthetic process"/>
    <property type="evidence" value="ECO:0007669"/>
    <property type="project" value="UniProtKB-KW"/>
</dbReference>
<keyword evidence="6 10" id="KW-0521">NADP</keyword>
<dbReference type="InterPro" id="IPR036291">
    <property type="entry name" value="NAD(P)-bd_dom_sf"/>
</dbReference>
<dbReference type="SUPFAM" id="SSF48179">
    <property type="entry name" value="6-phosphogluconate dehydrogenase C-terminal domain-like"/>
    <property type="match status" value="1"/>
</dbReference>
<evidence type="ECO:0000256" key="2">
    <source>
        <dbReference type="ARBA" id="ARBA00007870"/>
    </source>
</evidence>
<evidence type="ECO:0000256" key="4">
    <source>
        <dbReference type="ARBA" id="ARBA00019465"/>
    </source>
</evidence>
<keyword evidence="5 10" id="KW-0566">Pantothenate biosynthesis</keyword>
<dbReference type="InterPro" id="IPR008927">
    <property type="entry name" value="6-PGluconate_DH-like_C_sf"/>
</dbReference>
<organism evidence="13 14">
    <name type="scientific">Thalassobaculum fulvum</name>
    <dbReference type="NCBI Taxonomy" id="1633335"/>
    <lineage>
        <taxon>Bacteria</taxon>
        <taxon>Pseudomonadati</taxon>
        <taxon>Pseudomonadota</taxon>
        <taxon>Alphaproteobacteria</taxon>
        <taxon>Rhodospirillales</taxon>
        <taxon>Thalassobaculaceae</taxon>
        <taxon>Thalassobaculum</taxon>
    </lineage>
</organism>
<protein>
    <recommendedName>
        <fullName evidence="4 10">2-dehydropantoate 2-reductase</fullName>
        <ecNumber evidence="3 10">1.1.1.169</ecNumber>
    </recommendedName>
    <alternativeName>
        <fullName evidence="8 10">Ketopantoate reductase</fullName>
    </alternativeName>
</protein>
<proteinExistence type="inferred from homology"/>
<evidence type="ECO:0000313" key="13">
    <source>
        <dbReference type="EMBL" id="GHD55340.1"/>
    </source>
</evidence>
<evidence type="ECO:0000256" key="1">
    <source>
        <dbReference type="ARBA" id="ARBA00004994"/>
    </source>
</evidence>
<dbReference type="InterPro" id="IPR013328">
    <property type="entry name" value="6PGD_dom2"/>
</dbReference>
<evidence type="ECO:0000259" key="12">
    <source>
        <dbReference type="Pfam" id="PF08546"/>
    </source>
</evidence>
<dbReference type="PANTHER" id="PTHR43765">
    <property type="entry name" value="2-DEHYDROPANTOATE 2-REDUCTASE-RELATED"/>
    <property type="match status" value="1"/>
</dbReference>
<dbReference type="Gene3D" id="3.40.50.720">
    <property type="entry name" value="NAD(P)-binding Rossmann-like Domain"/>
    <property type="match status" value="1"/>
</dbReference>
<evidence type="ECO:0000256" key="7">
    <source>
        <dbReference type="ARBA" id="ARBA00023002"/>
    </source>
</evidence>
<dbReference type="GO" id="GO:0008677">
    <property type="term" value="F:2-dehydropantoate 2-reductase activity"/>
    <property type="evidence" value="ECO:0007669"/>
    <property type="project" value="UniProtKB-EC"/>
</dbReference>
<reference evidence="13" key="1">
    <citation type="journal article" date="2014" name="Int. J. Syst. Evol. Microbiol.">
        <title>Complete genome sequence of Corynebacterium casei LMG S-19264T (=DSM 44701T), isolated from a smear-ripened cheese.</title>
        <authorList>
            <consortium name="US DOE Joint Genome Institute (JGI-PGF)"/>
            <person name="Walter F."/>
            <person name="Albersmeier A."/>
            <person name="Kalinowski J."/>
            <person name="Ruckert C."/>
        </authorList>
    </citation>
    <scope>NUCLEOTIDE SEQUENCE</scope>
    <source>
        <strain evidence="13">KCTC 42651</strain>
    </source>
</reference>
<evidence type="ECO:0000256" key="6">
    <source>
        <dbReference type="ARBA" id="ARBA00022857"/>
    </source>
</evidence>
<dbReference type="InterPro" id="IPR003710">
    <property type="entry name" value="ApbA"/>
</dbReference>
<sequence length="350" mass="37217">MSERIAIVGAGAVGAYVGGYFARAGEDVTLIDPWPEHVEAMRRDGLSLSGMTEGECFTTPVKAMHLTDVQSLARTGPIDIAFVCTKSYDTDWATAMIRGYLAPDATVVSLQNCINEETIARIVGWGRVVGCIAAKIAVELTGPAQVRRGVPLGGNKHTVFRVGEVHGRITPRIERIATMLGRVDSAKTTSNLWGERWSKLCANAQANGVSAATGLGNNGMAREPVTRWLSIRLAGEAARIGRALGYELETINKFSADDWIAATDGDAAVRERIEAEMIAACEGRSETGRPSMGQDIAKGRRTEIEMLNGYIVERGKEIGLAAPANAGLTAAVQAVERGEAPPGLERVAGI</sequence>
<evidence type="ECO:0000256" key="3">
    <source>
        <dbReference type="ARBA" id="ARBA00013014"/>
    </source>
</evidence>
<dbReference type="Pfam" id="PF02558">
    <property type="entry name" value="ApbA"/>
    <property type="match status" value="1"/>
</dbReference>
<evidence type="ECO:0000259" key="11">
    <source>
        <dbReference type="Pfam" id="PF02558"/>
    </source>
</evidence>
<evidence type="ECO:0000256" key="9">
    <source>
        <dbReference type="ARBA" id="ARBA00048793"/>
    </source>
</evidence>
<dbReference type="Gene3D" id="1.10.1040.10">
    <property type="entry name" value="N-(1-d-carboxylethyl)-l-norvaline Dehydrogenase, domain 2"/>
    <property type="match status" value="1"/>
</dbReference>
<comment type="pathway">
    <text evidence="1 10">Cofactor biosynthesis; (R)-pantothenate biosynthesis; (R)-pantoate from 3-methyl-2-oxobutanoate: step 2/2.</text>
</comment>
<feature type="domain" description="Ketopantoate reductase C-terminal" evidence="12">
    <location>
        <begin position="191"/>
        <end position="336"/>
    </location>
</feature>
<dbReference type="RefSeq" id="WP_189991819.1">
    <property type="nucleotide sequence ID" value="NZ_BMZS01000008.1"/>
</dbReference>
<dbReference type="Pfam" id="PF08546">
    <property type="entry name" value="ApbA_C"/>
    <property type="match status" value="1"/>
</dbReference>
<dbReference type="SUPFAM" id="SSF51735">
    <property type="entry name" value="NAD(P)-binding Rossmann-fold domains"/>
    <property type="match status" value="1"/>
</dbReference>
<comment type="similarity">
    <text evidence="2 10">Belongs to the ketopantoate reductase family.</text>
</comment>
<reference evidence="13" key="2">
    <citation type="submission" date="2020-09" db="EMBL/GenBank/DDBJ databases">
        <authorList>
            <person name="Sun Q."/>
            <person name="Kim S."/>
        </authorList>
    </citation>
    <scope>NUCLEOTIDE SEQUENCE</scope>
    <source>
        <strain evidence="13">KCTC 42651</strain>
    </source>
</reference>
<evidence type="ECO:0000256" key="8">
    <source>
        <dbReference type="ARBA" id="ARBA00032024"/>
    </source>
</evidence>
<dbReference type="NCBIfam" id="TIGR00745">
    <property type="entry name" value="apbA_panE"/>
    <property type="match status" value="1"/>
</dbReference>
<comment type="caution">
    <text evidence="13">The sequence shown here is derived from an EMBL/GenBank/DDBJ whole genome shotgun (WGS) entry which is preliminary data.</text>
</comment>
<dbReference type="PRINTS" id="PR00411">
    <property type="entry name" value="PNDRDTASEI"/>
</dbReference>
<accession>A0A918XTN5</accession>
<keyword evidence="7 10" id="KW-0560">Oxidoreductase</keyword>
<dbReference type="InterPro" id="IPR013752">
    <property type="entry name" value="KPA_reductase"/>
</dbReference>
<dbReference type="EC" id="1.1.1.169" evidence="3 10"/>
<name>A0A918XTN5_9PROT</name>
<evidence type="ECO:0000313" key="14">
    <source>
        <dbReference type="Proteomes" id="UP000630353"/>
    </source>
</evidence>
<dbReference type="GO" id="GO:0050661">
    <property type="term" value="F:NADP binding"/>
    <property type="evidence" value="ECO:0007669"/>
    <property type="project" value="TreeGrafter"/>
</dbReference>
<dbReference type="PANTHER" id="PTHR43765:SF2">
    <property type="entry name" value="2-DEHYDROPANTOATE 2-REDUCTASE"/>
    <property type="match status" value="1"/>
</dbReference>
<keyword evidence="14" id="KW-1185">Reference proteome</keyword>
<feature type="domain" description="Ketopantoate reductase N-terminal" evidence="11">
    <location>
        <begin position="5"/>
        <end position="147"/>
    </location>
</feature>
<comment type="function">
    <text evidence="10">Catalyzes the NADPH-dependent reduction of ketopantoate into pantoic acid.</text>
</comment>
<evidence type="ECO:0000256" key="10">
    <source>
        <dbReference type="RuleBase" id="RU362068"/>
    </source>
</evidence>
<dbReference type="Proteomes" id="UP000630353">
    <property type="component" value="Unassembled WGS sequence"/>
</dbReference>